<dbReference type="Proteomes" id="UP001221757">
    <property type="component" value="Unassembled WGS sequence"/>
</dbReference>
<gene>
    <name evidence="1" type="ORF">B0H17DRAFT_926902</name>
</gene>
<evidence type="ECO:0000313" key="2">
    <source>
        <dbReference type="Proteomes" id="UP001221757"/>
    </source>
</evidence>
<feature type="non-terminal residue" evidence="1">
    <location>
        <position position="125"/>
    </location>
</feature>
<dbReference type="EMBL" id="JARKIE010000024">
    <property type="protein sequence ID" value="KAJ7698995.1"/>
    <property type="molecule type" value="Genomic_DNA"/>
</dbReference>
<organism evidence="1 2">
    <name type="scientific">Mycena rosella</name>
    <name type="common">Pink bonnet</name>
    <name type="synonym">Agaricus rosellus</name>
    <dbReference type="NCBI Taxonomy" id="1033263"/>
    <lineage>
        <taxon>Eukaryota</taxon>
        <taxon>Fungi</taxon>
        <taxon>Dikarya</taxon>
        <taxon>Basidiomycota</taxon>
        <taxon>Agaricomycotina</taxon>
        <taxon>Agaricomycetes</taxon>
        <taxon>Agaricomycetidae</taxon>
        <taxon>Agaricales</taxon>
        <taxon>Marasmiineae</taxon>
        <taxon>Mycenaceae</taxon>
        <taxon>Mycena</taxon>
    </lineage>
</organism>
<reference evidence="1" key="1">
    <citation type="submission" date="2023-03" db="EMBL/GenBank/DDBJ databases">
        <title>Massive genome expansion in bonnet fungi (Mycena s.s.) driven by repeated elements and novel gene families across ecological guilds.</title>
        <authorList>
            <consortium name="Lawrence Berkeley National Laboratory"/>
            <person name="Harder C.B."/>
            <person name="Miyauchi S."/>
            <person name="Viragh M."/>
            <person name="Kuo A."/>
            <person name="Thoen E."/>
            <person name="Andreopoulos B."/>
            <person name="Lu D."/>
            <person name="Skrede I."/>
            <person name="Drula E."/>
            <person name="Henrissat B."/>
            <person name="Morin E."/>
            <person name="Kohler A."/>
            <person name="Barry K."/>
            <person name="LaButti K."/>
            <person name="Morin E."/>
            <person name="Salamov A."/>
            <person name="Lipzen A."/>
            <person name="Mereny Z."/>
            <person name="Hegedus B."/>
            <person name="Baldrian P."/>
            <person name="Stursova M."/>
            <person name="Weitz H."/>
            <person name="Taylor A."/>
            <person name="Grigoriev I.V."/>
            <person name="Nagy L.G."/>
            <person name="Martin F."/>
            <person name="Kauserud H."/>
        </authorList>
    </citation>
    <scope>NUCLEOTIDE SEQUENCE</scope>
    <source>
        <strain evidence="1">CBHHK067</strain>
    </source>
</reference>
<protein>
    <recommendedName>
        <fullName evidence="3">F-box domain-containing protein</fullName>
    </recommendedName>
</protein>
<comment type="caution">
    <text evidence="1">The sequence shown here is derived from an EMBL/GenBank/DDBJ whole genome shotgun (WGS) entry which is preliminary data.</text>
</comment>
<name>A0AAD7DTH8_MYCRO</name>
<evidence type="ECO:0008006" key="3">
    <source>
        <dbReference type="Google" id="ProtNLM"/>
    </source>
</evidence>
<dbReference type="AlphaFoldDB" id="A0AAD7DTH8"/>
<proteinExistence type="predicted"/>
<sequence>MPSSSPFASKLGTNYCPEDEEIAQIRVLLAEPANRLKSLDDEISKLQVALDRMKEERSRLGAYVEGHRALISLARRLPLDIIQEIFLACIPTHCNCFMSATEAPVLLGRICSSWRSISLSTPRLW</sequence>
<accession>A0AAD7DTH8</accession>
<keyword evidence="2" id="KW-1185">Reference proteome</keyword>
<evidence type="ECO:0000313" key="1">
    <source>
        <dbReference type="EMBL" id="KAJ7698995.1"/>
    </source>
</evidence>